<evidence type="ECO:0000313" key="2">
    <source>
        <dbReference type="Proteomes" id="UP001566132"/>
    </source>
</evidence>
<comment type="caution">
    <text evidence="1">The sequence shown here is derived from an EMBL/GenBank/DDBJ whole genome shotgun (WGS) entry which is preliminary data.</text>
</comment>
<name>A0ABD1FGB6_HYPHA</name>
<sequence length="137" mass="16369">MEFFGLTQYGFSNPVKDMIREDYKEPKSPNHQINSTKSFSEKIRELDCYIGTADGYAYGSNDRLNRMRRKYLWKPIGPNDIYKYPGTNSMNYGWWNYDSSLNPEENWFRPRITYSITTSEMSRFINNCLSIDKYFKL</sequence>
<organism evidence="1 2">
    <name type="scientific">Hypothenemus hampei</name>
    <name type="common">Coffee berry borer</name>
    <dbReference type="NCBI Taxonomy" id="57062"/>
    <lineage>
        <taxon>Eukaryota</taxon>
        <taxon>Metazoa</taxon>
        <taxon>Ecdysozoa</taxon>
        <taxon>Arthropoda</taxon>
        <taxon>Hexapoda</taxon>
        <taxon>Insecta</taxon>
        <taxon>Pterygota</taxon>
        <taxon>Neoptera</taxon>
        <taxon>Endopterygota</taxon>
        <taxon>Coleoptera</taxon>
        <taxon>Polyphaga</taxon>
        <taxon>Cucujiformia</taxon>
        <taxon>Curculionidae</taxon>
        <taxon>Scolytinae</taxon>
        <taxon>Hypothenemus</taxon>
    </lineage>
</organism>
<dbReference type="AlphaFoldDB" id="A0ABD1FGB6"/>
<dbReference type="PANTHER" id="PTHR35263">
    <property type="entry name" value="TESTIS-EXPRESSED PROTEIN 49"/>
    <property type="match status" value="1"/>
</dbReference>
<reference evidence="1 2" key="1">
    <citation type="submission" date="2024-05" db="EMBL/GenBank/DDBJ databases">
        <title>Genetic variation in Jamaican populations of the coffee berry borer (Hypothenemus hampei).</title>
        <authorList>
            <person name="Errbii M."/>
            <person name="Myrie A."/>
        </authorList>
    </citation>
    <scope>NUCLEOTIDE SEQUENCE [LARGE SCALE GENOMIC DNA]</scope>
    <source>
        <strain evidence="1">JA-Hopewell-2020-01-JO</strain>
        <tissue evidence="1">Whole body</tissue>
    </source>
</reference>
<dbReference type="EMBL" id="JBDJPC010000001">
    <property type="protein sequence ID" value="KAL1518332.1"/>
    <property type="molecule type" value="Genomic_DNA"/>
</dbReference>
<dbReference type="InterPro" id="IPR038775">
    <property type="entry name" value="SPMIP11"/>
</dbReference>
<dbReference type="Pfam" id="PF22593">
    <property type="entry name" value="SPMIP11"/>
    <property type="match status" value="1"/>
</dbReference>
<keyword evidence="2" id="KW-1185">Reference proteome</keyword>
<gene>
    <name evidence="1" type="ORF">ABEB36_001971</name>
</gene>
<accession>A0ABD1FGB6</accession>
<proteinExistence type="predicted"/>
<dbReference type="PANTHER" id="PTHR35263:SF1">
    <property type="entry name" value="TESTIS-EXPRESSED PROTEIN 49"/>
    <property type="match status" value="1"/>
</dbReference>
<evidence type="ECO:0000313" key="1">
    <source>
        <dbReference type="EMBL" id="KAL1518332.1"/>
    </source>
</evidence>
<dbReference type="Proteomes" id="UP001566132">
    <property type="component" value="Unassembled WGS sequence"/>
</dbReference>
<protein>
    <recommendedName>
        <fullName evidence="3">Fibrobacter succinogenes major paralogous domain-containing protein</fullName>
    </recommendedName>
</protein>
<evidence type="ECO:0008006" key="3">
    <source>
        <dbReference type="Google" id="ProtNLM"/>
    </source>
</evidence>